<dbReference type="Proteomes" id="UP000045039">
    <property type="component" value="Unassembled WGS sequence"/>
</dbReference>
<evidence type="ECO:0008006" key="5">
    <source>
        <dbReference type="Google" id="ProtNLM"/>
    </source>
</evidence>
<comment type="caution">
    <text evidence="3">The sequence shown here is derived from an EMBL/GenBank/DDBJ whole genome shotgun (WGS) entry which is preliminary data.</text>
</comment>
<evidence type="ECO:0000256" key="2">
    <source>
        <dbReference type="SAM" id="MobiDB-lite"/>
    </source>
</evidence>
<dbReference type="NCBIfam" id="NF042913">
    <property type="entry name" value="CyRepA1"/>
    <property type="match status" value="1"/>
</dbReference>
<feature type="region of interest" description="Disordered" evidence="2">
    <location>
        <begin position="1182"/>
        <end position="1216"/>
    </location>
</feature>
<feature type="coiled-coil region" evidence="1">
    <location>
        <begin position="133"/>
        <end position="167"/>
    </location>
</feature>
<name>A0A9P1RA83_PSEAI</name>
<gene>
    <name evidence="3" type="ORF">PAERUG_P19_London_7_VIM_2_05_10_05788</name>
</gene>
<dbReference type="InterPro" id="IPR049996">
    <property type="entry name" value="Slr7037-like"/>
</dbReference>
<evidence type="ECO:0000313" key="4">
    <source>
        <dbReference type="Proteomes" id="UP000045039"/>
    </source>
</evidence>
<dbReference type="SUPFAM" id="SSF52540">
    <property type="entry name" value="P-loop containing nucleoside triphosphate hydrolases"/>
    <property type="match status" value="1"/>
</dbReference>
<evidence type="ECO:0000313" key="3">
    <source>
        <dbReference type="EMBL" id="CRP85873.1"/>
    </source>
</evidence>
<dbReference type="RefSeq" id="WP_050397081.1">
    <property type="nucleotide sequence ID" value="NZ_CVVU01000248.1"/>
</dbReference>
<dbReference type="InterPro" id="IPR027417">
    <property type="entry name" value="P-loop_NTPase"/>
</dbReference>
<evidence type="ECO:0000256" key="1">
    <source>
        <dbReference type="SAM" id="Coils"/>
    </source>
</evidence>
<protein>
    <recommendedName>
        <fullName evidence="5">Origin of replication binding family protein</fullName>
    </recommendedName>
</protein>
<dbReference type="EMBL" id="CVVU01000248">
    <property type="protein sequence ID" value="CRP85873.1"/>
    <property type="molecule type" value="Genomic_DNA"/>
</dbReference>
<organism evidence="3 4">
    <name type="scientific">Pseudomonas aeruginosa</name>
    <dbReference type="NCBI Taxonomy" id="287"/>
    <lineage>
        <taxon>Bacteria</taxon>
        <taxon>Pseudomonadati</taxon>
        <taxon>Pseudomonadota</taxon>
        <taxon>Gammaproteobacteria</taxon>
        <taxon>Pseudomonadales</taxon>
        <taxon>Pseudomonadaceae</taxon>
        <taxon>Pseudomonas</taxon>
    </lineage>
</organism>
<proteinExistence type="predicted"/>
<feature type="compositionally biased region" description="Basic and acidic residues" evidence="2">
    <location>
        <begin position="1202"/>
        <end position="1216"/>
    </location>
</feature>
<reference evidence="4" key="1">
    <citation type="submission" date="2015-06" db="EMBL/GenBank/DDBJ databases">
        <authorList>
            <person name="Radhakrishnan Rajesh"/>
            <person name="Underwood Anthony"/>
            <person name="Al-Shahib Ali"/>
        </authorList>
    </citation>
    <scope>NUCLEOTIDE SEQUENCE [LARGE SCALE GENOMIC DNA]</scope>
    <source>
        <strain evidence="4">P19_London_7_VIM_2_05_10</strain>
    </source>
</reference>
<accession>A0A9P1RA83</accession>
<keyword evidence="1" id="KW-0175">Coiled coil</keyword>
<sequence>MHNRNDNASALARFYEERFRSDPYALVDYFEHDIAAAAADVGIKWSALQRDITWDGHKTRPKGAASVTDKAHRGKVMAWASIKRADEFEYPFVNFTNNNPAVGKSSWSGFSALLELFREQGGTTTSKKHDEWLKKQEAERAKREAARKAAEEKARKAEALVQGERLAYESAWHCGGRHAYQYEAGGKIRDGFVELIGDEDGSAPYLVAKGISAVVSRFQMKRMRDGHGYFSAVPLYNIDGLFLGLQRLYADKKLQGTGVKMDGAHCIIGDLESADLVYAAEGFATGASVWLAEHEAGNNVAVIVTFNVDNLKKVVTAYAKRCPNLQIRNAVDNDQWKPVAGNAGMLAALELARDFNSPALVPNFDELGAEAIAKFKADKKGPTDWNDYHLAFGLKATAKALRARATVFKPYKDWFAYTLQRLQFSGVTAEKAARQAINAGMLLVPIKFSGEEVLKRVMEHIPDGPKVDRPKLRSFCQWLAKQKITQAAELRSFSPATLAKGHIQHLRIEGVRQAHGNVEIPAHLVHLIESIEGCIILRAPMGSGKTEKVIAPLIRDAAKGAYVAHRVSLLDDAAARLNRVTDSQGKPARNRDGSYKTDGLVHHYKHVMAAWMRDVSHLACCVNSITAPKFYNADERSWFTTVDTLCIDEAGQVISHVASGPVEGRVRVYDALIDAVRDAKRVLLCDADANDNVVEFCELARPGEKITIIEVTGGADHIRVDHSDDETVWQVALDWISAGKRVLMANDSVESCKKLAAVIEERQEAGEIKPVRMLVVHQGNKGEPEVAAFLRDPDGEAVKYDVLIYSPAISSGVSMTFGGSAHFDHHVGLFSGQTVSPSDAIQMLRRDRTARHYLVGLGHASAQRQTDSEALYRGMLQADEQTFGFEEAEGEVRFVRKKTAFDITYLASTTSENRARNDFANNFLLMLISDGYQVHRANLDDPERTKESRANRELGAVLVFEKRMDLINSVETPDDETFARLNRQEVRSERESAQVDRYHMANQLGVDEPTPDDVAFYDDRGISRVVAMELLQSSEEQAQAYDQAQRKARVVLTQHRYKSVARAFLVKTFDTLGLDRFTGEGSFTVDQCRQILAEIRADQASLDLYNALKLGRLLPSLTAKACATTVVKSIIERLGVRVHKRKTNGRNVFEIDADTWQVIMAYVEQRAAIGVHSLATHETATPYEPKTLEEPAGEPQATQGALERDRDTLQGEGKASEEKYPLSLAEKIYAVAVRCSKPLGIPLAQVVGAFRRDILEGWVKPGADERRIGFELEYVARLMQKPGL</sequence>
<dbReference type="Gene3D" id="3.40.50.300">
    <property type="entry name" value="P-loop containing nucleotide triphosphate hydrolases"/>
    <property type="match status" value="1"/>
</dbReference>